<evidence type="ECO:0000313" key="8">
    <source>
        <dbReference type="Proteomes" id="UP000570361"/>
    </source>
</evidence>
<evidence type="ECO:0000256" key="3">
    <source>
        <dbReference type="ARBA" id="ARBA00022692"/>
    </source>
</evidence>
<comment type="caution">
    <text evidence="7">The sequence shown here is derived from an EMBL/GenBank/DDBJ whole genome shotgun (WGS) entry which is preliminary data.</text>
</comment>
<keyword evidence="3 6" id="KW-0812">Transmembrane</keyword>
<comment type="subcellular location">
    <subcellularLocation>
        <location evidence="1">Cell membrane</location>
        <topology evidence="1">Multi-pass membrane protein</topology>
    </subcellularLocation>
</comment>
<dbReference type="RefSeq" id="WP_183603480.1">
    <property type="nucleotide sequence ID" value="NZ_JACHXK010000018.1"/>
</dbReference>
<protein>
    <submittedName>
        <fullName evidence="7">MFS family permease</fullName>
    </submittedName>
</protein>
<sequence>MNNLRAFSDHPFYLFRDFRKLYIGRFVSGLGDKVFVISLAWWLLTKGQDNGNVHLGIMMALTFLPVVLFGPLMGPLVDRFNRKTCMIAADALRCLLFAGLGAAFVLDYTPLFLVYTGCFLVAALIPLFEAASSSSLLQLTSERHLASASAFEASVVELSSIAGALCVSVLFFQLGQGGVFLFNAGTFLFSLIMIAGIRTNLNAAASANDQPDSAESYATQFRSGFTYIRKHRSISSLLVLFTLLDFFVSPILIFIPLLVKDVLHRDIAWVAVLEIAMSAGSLAAFVLFSMLKKFRRIYSMYFAVLALMSLILAGMGSFTVMIVLVAGVFIFGVCLAIVNGMSMMLFQHGVPDEMKGRFFAILKTVCFAVIPLTFVLNGYLAGIWTIPILMAANGIGALVLSVLVLFIPRITNEI</sequence>
<dbReference type="EMBL" id="JACHXK010000018">
    <property type="protein sequence ID" value="MBB3113401.1"/>
    <property type="molecule type" value="Genomic_DNA"/>
</dbReference>
<feature type="transmembrane region" description="Helical" evidence="6">
    <location>
        <begin position="358"/>
        <end position="380"/>
    </location>
</feature>
<evidence type="ECO:0000313" key="7">
    <source>
        <dbReference type="EMBL" id="MBB3113401.1"/>
    </source>
</evidence>
<keyword evidence="4 6" id="KW-1133">Transmembrane helix</keyword>
<dbReference type="GO" id="GO:0005886">
    <property type="term" value="C:plasma membrane"/>
    <property type="evidence" value="ECO:0007669"/>
    <property type="project" value="UniProtKB-SubCell"/>
</dbReference>
<dbReference type="SUPFAM" id="SSF103473">
    <property type="entry name" value="MFS general substrate transporter"/>
    <property type="match status" value="1"/>
</dbReference>
<dbReference type="Pfam" id="PF07690">
    <property type="entry name" value="MFS_1"/>
    <property type="match status" value="1"/>
</dbReference>
<dbReference type="Gene3D" id="1.20.1250.20">
    <property type="entry name" value="MFS general substrate transporter like domains"/>
    <property type="match status" value="1"/>
</dbReference>
<accession>A0A7W5B3R9</accession>
<feature type="transmembrane region" description="Helical" evidence="6">
    <location>
        <begin position="85"/>
        <end position="106"/>
    </location>
</feature>
<reference evidence="7 8" key="1">
    <citation type="submission" date="2020-08" db="EMBL/GenBank/DDBJ databases">
        <title>Genomic Encyclopedia of Type Strains, Phase III (KMG-III): the genomes of soil and plant-associated and newly described type strains.</title>
        <authorList>
            <person name="Whitman W."/>
        </authorList>
    </citation>
    <scope>NUCLEOTIDE SEQUENCE [LARGE SCALE GENOMIC DNA]</scope>
    <source>
        <strain evidence="7 8">CECT 5862</strain>
    </source>
</reference>
<name>A0A7W5B3R9_9BACL</name>
<feature type="transmembrane region" description="Helical" evidence="6">
    <location>
        <begin position="386"/>
        <end position="407"/>
    </location>
</feature>
<keyword evidence="2" id="KW-1003">Cell membrane</keyword>
<dbReference type="AlphaFoldDB" id="A0A7W5B3R9"/>
<feature type="transmembrane region" description="Helical" evidence="6">
    <location>
        <begin position="298"/>
        <end position="316"/>
    </location>
</feature>
<feature type="transmembrane region" description="Helical" evidence="6">
    <location>
        <begin position="178"/>
        <end position="197"/>
    </location>
</feature>
<dbReference type="PANTHER" id="PTHR23513">
    <property type="entry name" value="INTEGRAL MEMBRANE EFFLUX PROTEIN-RELATED"/>
    <property type="match status" value="1"/>
</dbReference>
<feature type="transmembrane region" description="Helical" evidence="6">
    <location>
        <begin position="55"/>
        <end position="73"/>
    </location>
</feature>
<dbReference type="CDD" id="cd06173">
    <property type="entry name" value="MFS_MefA_like"/>
    <property type="match status" value="1"/>
</dbReference>
<organism evidence="7 8">
    <name type="scientific">Paenibacillus phyllosphaerae</name>
    <dbReference type="NCBI Taxonomy" id="274593"/>
    <lineage>
        <taxon>Bacteria</taxon>
        <taxon>Bacillati</taxon>
        <taxon>Bacillota</taxon>
        <taxon>Bacilli</taxon>
        <taxon>Bacillales</taxon>
        <taxon>Paenibacillaceae</taxon>
        <taxon>Paenibacillus</taxon>
    </lineage>
</organism>
<dbReference type="GO" id="GO:0022857">
    <property type="term" value="F:transmembrane transporter activity"/>
    <property type="evidence" value="ECO:0007669"/>
    <property type="project" value="InterPro"/>
</dbReference>
<dbReference type="InterPro" id="IPR036259">
    <property type="entry name" value="MFS_trans_sf"/>
</dbReference>
<evidence type="ECO:0000256" key="6">
    <source>
        <dbReference type="SAM" id="Phobius"/>
    </source>
</evidence>
<gene>
    <name evidence="7" type="ORF">FHS18_005513</name>
</gene>
<proteinExistence type="predicted"/>
<evidence type="ECO:0000256" key="4">
    <source>
        <dbReference type="ARBA" id="ARBA00022989"/>
    </source>
</evidence>
<feature type="transmembrane region" description="Helical" evidence="6">
    <location>
        <begin position="237"/>
        <end position="255"/>
    </location>
</feature>
<feature type="transmembrane region" description="Helical" evidence="6">
    <location>
        <begin position="151"/>
        <end position="172"/>
    </location>
</feature>
<dbReference type="PANTHER" id="PTHR23513:SF6">
    <property type="entry name" value="MAJOR FACILITATOR SUPERFAMILY ASSOCIATED DOMAIN-CONTAINING PROTEIN"/>
    <property type="match status" value="1"/>
</dbReference>
<evidence type="ECO:0000256" key="2">
    <source>
        <dbReference type="ARBA" id="ARBA00022475"/>
    </source>
</evidence>
<feature type="transmembrane region" description="Helical" evidence="6">
    <location>
        <begin position="112"/>
        <end position="131"/>
    </location>
</feature>
<keyword evidence="8" id="KW-1185">Reference proteome</keyword>
<feature type="transmembrane region" description="Helical" evidence="6">
    <location>
        <begin position="21"/>
        <end position="43"/>
    </location>
</feature>
<evidence type="ECO:0000256" key="1">
    <source>
        <dbReference type="ARBA" id="ARBA00004651"/>
    </source>
</evidence>
<dbReference type="InterPro" id="IPR011701">
    <property type="entry name" value="MFS"/>
</dbReference>
<dbReference type="Proteomes" id="UP000570361">
    <property type="component" value="Unassembled WGS sequence"/>
</dbReference>
<evidence type="ECO:0000256" key="5">
    <source>
        <dbReference type="ARBA" id="ARBA00023136"/>
    </source>
</evidence>
<feature type="transmembrane region" description="Helical" evidence="6">
    <location>
        <begin position="322"/>
        <end position="346"/>
    </location>
</feature>
<feature type="transmembrane region" description="Helical" evidence="6">
    <location>
        <begin position="267"/>
        <end position="291"/>
    </location>
</feature>
<keyword evidence="5 6" id="KW-0472">Membrane</keyword>